<dbReference type="PANTHER" id="PTHR31806">
    <property type="entry name" value="PURINE-CYTOSINE PERMEASE FCY2-RELATED"/>
    <property type="match status" value="1"/>
</dbReference>
<reference evidence="11 12" key="1">
    <citation type="submission" date="2023-11" db="EMBL/GenBank/DDBJ databases">
        <title>An acidophilic fungus is an integral part of prey digestion in a carnivorous sundew plant.</title>
        <authorList>
            <person name="Tsai I.J."/>
        </authorList>
    </citation>
    <scope>NUCLEOTIDE SEQUENCE [LARGE SCALE GENOMIC DNA]</scope>
    <source>
        <strain evidence="11">169a</strain>
    </source>
</reference>
<feature type="transmembrane region" description="Helical" evidence="10">
    <location>
        <begin position="414"/>
        <end position="434"/>
    </location>
</feature>
<feature type="region of interest" description="Disordered" evidence="9">
    <location>
        <begin position="1"/>
        <end position="31"/>
    </location>
</feature>
<evidence type="ECO:0000256" key="8">
    <source>
        <dbReference type="PIRNR" id="PIRNR002744"/>
    </source>
</evidence>
<feature type="transmembrane region" description="Helical" evidence="10">
    <location>
        <begin position="254"/>
        <end position="273"/>
    </location>
</feature>
<name>A0AAQ3M7M1_9PEZI</name>
<keyword evidence="7 8" id="KW-0472">Membrane</keyword>
<evidence type="ECO:0000313" key="11">
    <source>
        <dbReference type="EMBL" id="WPH03154.1"/>
    </source>
</evidence>
<dbReference type="Proteomes" id="UP001303373">
    <property type="component" value="Chromosome 10"/>
</dbReference>
<keyword evidence="5 10" id="KW-0812">Transmembrane</keyword>
<feature type="transmembrane region" description="Helical" evidence="10">
    <location>
        <begin position="493"/>
        <end position="512"/>
    </location>
</feature>
<dbReference type="Pfam" id="PF02133">
    <property type="entry name" value="Transp_cyt_pur"/>
    <property type="match status" value="1"/>
</dbReference>
<evidence type="ECO:0000256" key="2">
    <source>
        <dbReference type="ARBA" id="ARBA00008974"/>
    </source>
</evidence>
<evidence type="ECO:0000256" key="9">
    <source>
        <dbReference type="SAM" id="MobiDB-lite"/>
    </source>
</evidence>
<feature type="transmembrane region" description="Helical" evidence="10">
    <location>
        <begin position="454"/>
        <end position="473"/>
    </location>
</feature>
<feature type="transmembrane region" description="Helical" evidence="10">
    <location>
        <begin position="109"/>
        <end position="131"/>
    </location>
</feature>
<evidence type="ECO:0000313" key="12">
    <source>
        <dbReference type="Proteomes" id="UP001303373"/>
    </source>
</evidence>
<dbReference type="InterPro" id="IPR026030">
    <property type="entry name" value="Pur-cyt_permease_Fcy2/21/22"/>
</dbReference>
<evidence type="ECO:0000256" key="3">
    <source>
        <dbReference type="ARBA" id="ARBA00022448"/>
    </source>
</evidence>
<feature type="transmembrane region" description="Helical" evidence="10">
    <location>
        <begin position="216"/>
        <end position="234"/>
    </location>
</feature>
<evidence type="ECO:0000256" key="5">
    <source>
        <dbReference type="ARBA" id="ARBA00022692"/>
    </source>
</evidence>
<evidence type="ECO:0000256" key="7">
    <source>
        <dbReference type="ARBA" id="ARBA00023136"/>
    </source>
</evidence>
<keyword evidence="4" id="KW-0597">Phosphoprotein</keyword>
<evidence type="ECO:0008006" key="13">
    <source>
        <dbReference type="Google" id="ProtNLM"/>
    </source>
</evidence>
<feature type="transmembrane region" description="Helical" evidence="10">
    <location>
        <begin position="76"/>
        <end position="97"/>
    </location>
</feature>
<evidence type="ECO:0000256" key="10">
    <source>
        <dbReference type="SAM" id="Phobius"/>
    </source>
</evidence>
<dbReference type="EMBL" id="CP138589">
    <property type="protein sequence ID" value="WPH03154.1"/>
    <property type="molecule type" value="Genomic_DNA"/>
</dbReference>
<dbReference type="InterPro" id="IPR001248">
    <property type="entry name" value="Pur-cyt_permease"/>
</dbReference>
<dbReference type="AlphaFoldDB" id="A0AAQ3M7M1"/>
<dbReference type="GO" id="GO:0022857">
    <property type="term" value="F:transmembrane transporter activity"/>
    <property type="evidence" value="ECO:0007669"/>
    <property type="project" value="InterPro"/>
</dbReference>
<feature type="transmembrane region" description="Helical" evidence="10">
    <location>
        <begin position="349"/>
        <end position="371"/>
    </location>
</feature>
<feature type="transmembrane region" description="Helical" evidence="10">
    <location>
        <begin position="383"/>
        <end position="402"/>
    </location>
</feature>
<comment type="similarity">
    <text evidence="2 8">Belongs to the purine-cytosine permease (2.A.39) family.</text>
</comment>
<feature type="transmembrane region" description="Helical" evidence="10">
    <location>
        <begin position="293"/>
        <end position="319"/>
    </location>
</feature>
<accession>A0AAQ3M7M1</accession>
<dbReference type="GO" id="GO:0000329">
    <property type="term" value="C:fungal-type vacuole membrane"/>
    <property type="evidence" value="ECO:0007669"/>
    <property type="project" value="TreeGrafter"/>
</dbReference>
<keyword evidence="12" id="KW-1185">Reference proteome</keyword>
<dbReference type="FunFam" id="1.10.4160.10:FF:000002">
    <property type="entry name" value="Purine-cytosine permease fcyB"/>
    <property type="match status" value="1"/>
</dbReference>
<dbReference type="PIRSF" id="PIRSF002744">
    <property type="entry name" value="Pur-cyt_permease"/>
    <property type="match status" value="1"/>
</dbReference>
<proteinExistence type="inferred from homology"/>
<organism evidence="11 12">
    <name type="scientific">Acrodontium crateriforme</name>
    <dbReference type="NCBI Taxonomy" id="150365"/>
    <lineage>
        <taxon>Eukaryota</taxon>
        <taxon>Fungi</taxon>
        <taxon>Dikarya</taxon>
        <taxon>Ascomycota</taxon>
        <taxon>Pezizomycotina</taxon>
        <taxon>Dothideomycetes</taxon>
        <taxon>Dothideomycetidae</taxon>
        <taxon>Mycosphaerellales</taxon>
        <taxon>Teratosphaeriaceae</taxon>
        <taxon>Acrodontium</taxon>
    </lineage>
</organism>
<dbReference type="Gene3D" id="1.10.4160.10">
    <property type="entry name" value="Hydantoin permease"/>
    <property type="match status" value="1"/>
</dbReference>
<feature type="transmembrane region" description="Helical" evidence="10">
    <location>
        <begin position="186"/>
        <end position="209"/>
    </location>
</feature>
<dbReference type="PANTHER" id="PTHR31806:SF7">
    <property type="entry name" value="TRANSPORTER, PUTATIVE (AFU_ORTHOLOGUE AFUA_2G04690)-RELATED"/>
    <property type="match status" value="1"/>
</dbReference>
<protein>
    <recommendedName>
        <fullName evidence="13">Purine-cytosine permease</fullName>
    </recommendedName>
</protein>
<sequence length="519" mass="56571">MDFDAEKAPAQLHHAATHDSDSGAEYHGASTKPSGGVFGKLLDLEARMDRALGIESEAIERKLPHERQPMSWHAELPMFCLWASGTMGLSCFATGFLGSEFGLQLYQTIPLIVFGSLLGAAITGFCATLGAPTGLRQISVSRYSMGWYPNKIIAALNTITQLGWAAVSCITGGLALQAVSNGRISIVPGIIIIACLSFAVSFVGLRAIIVWEKYSWIIFFIIFLIIYGETGKYANNLLPLGEDGTVVEKQTGAVLSGTVLSLLAIFYGSSASWSSMASDYYVQYPVNTNRWKVFFMTTLGIALPTSFGMIAGACVASAWRTQPAWSEAFGKGLGFLITEMLYPKGFADFLLVIFIFSGINTNIISFYSAAISCQQFARPCMRVPRFLWTVLCFGVTLALALAGGNHLLSYLQNFLSLLGYWCTSYVTIVFSEHIIFRKMDFANYNLEGWNDPNVLPHGIAAGSAFLIGVVAWVMGMSEDWYDGPLAKLAGGDVANEFTLVVTFVVFVIVRSWELKKFGK</sequence>
<keyword evidence="3 8" id="KW-0813">Transport</keyword>
<gene>
    <name evidence="11" type="ORF">R9X50_00603000</name>
</gene>
<evidence type="ECO:0000256" key="1">
    <source>
        <dbReference type="ARBA" id="ARBA00004141"/>
    </source>
</evidence>
<dbReference type="GO" id="GO:0015851">
    <property type="term" value="P:nucleobase transport"/>
    <property type="evidence" value="ECO:0007669"/>
    <property type="project" value="UniProtKB-ARBA"/>
</dbReference>
<evidence type="ECO:0000256" key="6">
    <source>
        <dbReference type="ARBA" id="ARBA00022989"/>
    </source>
</evidence>
<keyword evidence="6 10" id="KW-1133">Transmembrane helix</keyword>
<comment type="subcellular location">
    <subcellularLocation>
        <location evidence="1">Membrane</location>
        <topology evidence="1">Multi-pass membrane protein</topology>
    </subcellularLocation>
</comment>
<evidence type="ECO:0000256" key="4">
    <source>
        <dbReference type="ARBA" id="ARBA00022553"/>
    </source>
</evidence>
<feature type="transmembrane region" description="Helical" evidence="10">
    <location>
        <begin position="152"/>
        <end position="174"/>
    </location>
</feature>
<dbReference type="GO" id="GO:0005886">
    <property type="term" value="C:plasma membrane"/>
    <property type="evidence" value="ECO:0007669"/>
    <property type="project" value="TreeGrafter"/>
</dbReference>